<feature type="transmembrane region" description="Helical" evidence="1">
    <location>
        <begin position="667"/>
        <end position="687"/>
    </location>
</feature>
<accession>A0AAD5DAF1</accession>
<dbReference type="GO" id="GO:0016020">
    <property type="term" value="C:membrane"/>
    <property type="evidence" value="ECO:0007669"/>
    <property type="project" value="TreeGrafter"/>
</dbReference>
<feature type="transmembrane region" description="Helical" evidence="1">
    <location>
        <begin position="343"/>
        <end position="369"/>
    </location>
</feature>
<dbReference type="PANTHER" id="PTHR24177:SF475">
    <property type="entry name" value="ANKYRIN REPEAT-CONTAINING DOMAIN, PGG DOMAIN PROTEIN-RELATED"/>
    <property type="match status" value="1"/>
</dbReference>
<name>A0AAD5DAF1_AMBAR</name>
<organism evidence="3 4">
    <name type="scientific">Ambrosia artemisiifolia</name>
    <name type="common">Common ragweed</name>
    <dbReference type="NCBI Taxonomy" id="4212"/>
    <lineage>
        <taxon>Eukaryota</taxon>
        <taxon>Viridiplantae</taxon>
        <taxon>Streptophyta</taxon>
        <taxon>Embryophyta</taxon>
        <taxon>Tracheophyta</taxon>
        <taxon>Spermatophyta</taxon>
        <taxon>Magnoliopsida</taxon>
        <taxon>eudicotyledons</taxon>
        <taxon>Gunneridae</taxon>
        <taxon>Pentapetalae</taxon>
        <taxon>asterids</taxon>
        <taxon>campanulids</taxon>
        <taxon>Asterales</taxon>
        <taxon>Asteraceae</taxon>
        <taxon>Asteroideae</taxon>
        <taxon>Heliantheae alliance</taxon>
        <taxon>Heliantheae</taxon>
        <taxon>Ambrosia</taxon>
    </lineage>
</organism>
<dbReference type="Proteomes" id="UP001206925">
    <property type="component" value="Unassembled WGS sequence"/>
</dbReference>
<dbReference type="SMART" id="SM00220">
    <property type="entry name" value="S_TKc"/>
    <property type="match status" value="1"/>
</dbReference>
<dbReference type="AlphaFoldDB" id="A0AAD5DAF1"/>
<feature type="transmembrane region" description="Helical" evidence="1">
    <location>
        <begin position="723"/>
        <end position="747"/>
    </location>
</feature>
<dbReference type="SUPFAM" id="SSF56112">
    <property type="entry name" value="Protein kinase-like (PK-like)"/>
    <property type="match status" value="1"/>
</dbReference>
<evidence type="ECO:0000313" key="3">
    <source>
        <dbReference type="EMBL" id="KAI7756164.1"/>
    </source>
</evidence>
<dbReference type="Gene3D" id="1.10.510.10">
    <property type="entry name" value="Transferase(Phosphotransferase) domain 1"/>
    <property type="match status" value="1"/>
</dbReference>
<feature type="domain" description="Protein kinase" evidence="2">
    <location>
        <begin position="467"/>
        <end position="802"/>
    </location>
</feature>
<dbReference type="PANTHER" id="PTHR24177">
    <property type="entry name" value="CASKIN"/>
    <property type="match status" value="1"/>
</dbReference>
<keyword evidence="4" id="KW-1185">Reference proteome</keyword>
<sequence>MDQMSQTKSTSLCLSSQMAGPSNVLMSDSVRKPRSIVYNFTGEKLSDTLSRNQMSPTPLAPYPTHYHWPAPSLYSQMRGSSYTNESLSSESARILDLEYLCLLMTKVSDFVSLKLSGSSNYLLWKAQMVCLLESKNMYGIVDSSFSCPKDSGTGISRQYDSLVRSWIFGSVTEDVLVYVFNLDSAKAVWEKLKSIYDPTVCLQEVKHIKREWSTIPVRFPDNLRNKMDKLEDSDTNHPCNTMPKLYRQRLVKVEQSMKNTAESFSITAALMTAILFAAGIIVQDASNKESEMLTIKVKTPLFIFVISNAISLFASNTALLVFLSILAPGFAEKGFLLGLPRRLFIGLCSFFLCIAAMIVAFSASLFLVFSDQKPWKLHLICGLLFSAIAFSVTLQFPLMVDLFKSAYLRIFGKQRKRHMVRYFEYSEKLRELIVRNRLEAESRFNKERQLATQGISSNGCTVLQLAAETGTELGSLSNYLVSSSAQMICLLESNNICGIVDSTFVGHRDLGTNTMRRYSSVVKGLVLGSVTEDVPANSIEAKLGIEYKENFPDATIKRILFRSPEKRLSFTKSYHGEVELLAKVKVLSSIKPKNNVSLIGIARATQYLDEGLHIGILHRDMKPRNILLDDNFQPKISDFGLSRIFPEVQAYLRTTFARTFGYTAPKYAINATVIAVLIAAVTFAAIFRLPSQYVDKCNQILNGFSSDEGSIAVIQFGMLVIEFWMFVRLALFISLWIVVLQTLIMTVGKCAKKHVKKHVMTVINKLIWLACVSCIVVADGKEKWLAVGVKVVGSVTLASTRD</sequence>
<proteinExistence type="predicted"/>
<dbReference type="GO" id="GO:0004672">
    <property type="term" value="F:protein kinase activity"/>
    <property type="evidence" value="ECO:0007669"/>
    <property type="project" value="InterPro"/>
</dbReference>
<dbReference type="Pfam" id="PF00069">
    <property type="entry name" value="Pkinase"/>
    <property type="match status" value="1"/>
</dbReference>
<protein>
    <recommendedName>
        <fullName evidence="2">Protein kinase domain-containing protein</fullName>
    </recommendedName>
</protein>
<dbReference type="InterPro" id="IPR000719">
    <property type="entry name" value="Prot_kinase_dom"/>
</dbReference>
<dbReference type="EMBL" id="JAMZMK010000534">
    <property type="protein sequence ID" value="KAI7756164.1"/>
    <property type="molecule type" value="Genomic_DNA"/>
</dbReference>
<feature type="transmembrane region" description="Helical" evidence="1">
    <location>
        <begin position="375"/>
        <end position="400"/>
    </location>
</feature>
<dbReference type="Pfam" id="PF13962">
    <property type="entry name" value="PGG"/>
    <property type="match status" value="2"/>
</dbReference>
<dbReference type="GO" id="GO:0005524">
    <property type="term" value="F:ATP binding"/>
    <property type="evidence" value="ECO:0007669"/>
    <property type="project" value="InterPro"/>
</dbReference>
<dbReference type="PROSITE" id="PS00108">
    <property type="entry name" value="PROTEIN_KINASE_ST"/>
    <property type="match status" value="1"/>
</dbReference>
<evidence type="ECO:0000256" key="1">
    <source>
        <dbReference type="SAM" id="Phobius"/>
    </source>
</evidence>
<evidence type="ECO:0000313" key="4">
    <source>
        <dbReference type="Proteomes" id="UP001206925"/>
    </source>
</evidence>
<dbReference type="InterPro" id="IPR026961">
    <property type="entry name" value="PGG_dom"/>
</dbReference>
<feature type="transmembrane region" description="Helical" evidence="1">
    <location>
        <begin position="264"/>
        <end position="282"/>
    </location>
</feature>
<comment type="caution">
    <text evidence="3">The sequence shown here is derived from an EMBL/GenBank/DDBJ whole genome shotgun (WGS) entry which is preliminary data.</text>
</comment>
<keyword evidence="1" id="KW-0812">Transmembrane</keyword>
<feature type="non-terminal residue" evidence="3">
    <location>
        <position position="802"/>
    </location>
</feature>
<keyword evidence="1" id="KW-0472">Membrane</keyword>
<keyword evidence="1" id="KW-1133">Transmembrane helix</keyword>
<dbReference type="PROSITE" id="PS50011">
    <property type="entry name" value="PROTEIN_KINASE_DOM"/>
    <property type="match status" value="1"/>
</dbReference>
<gene>
    <name evidence="3" type="ORF">M8C21_018944</name>
</gene>
<feature type="transmembrane region" description="Helical" evidence="1">
    <location>
        <begin position="302"/>
        <end position="331"/>
    </location>
</feature>
<dbReference type="InterPro" id="IPR011009">
    <property type="entry name" value="Kinase-like_dom_sf"/>
</dbReference>
<evidence type="ECO:0000259" key="2">
    <source>
        <dbReference type="PROSITE" id="PS50011"/>
    </source>
</evidence>
<dbReference type="InterPro" id="IPR008271">
    <property type="entry name" value="Ser/Thr_kinase_AS"/>
</dbReference>
<reference evidence="3" key="1">
    <citation type="submission" date="2022-06" db="EMBL/GenBank/DDBJ databases">
        <title>Uncovering the hologenomic basis of an extraordinary plant invasion.</title>
        <authorList>
            <person name="Bieker V.C."/>
            <person name="Martin M.D."/>
            <person name="Gilbert T."/>
            <person name="Hodgins K."/>
            <person name="Battlay P."/>
            <person name="Petersen B."/>
            <person name="Wilson J."/>
        </authorList>
    </citation>
    <scope>NUCLEOTIDE SEQUENCE</scope>
    <source>
        <strain evidence="3">AA19_3_7</strain>
        <tissue evidence="3">Leaf</tissue>
    </source>
</reference>